<evidence type="ECO:0000256" key="4">
    <source>
        <dbReference type="ARBA" id="ARBA00023125"/>
    </source>
</evidence>
<dbReference type="InterPro" id="IPR036390">
    <property type="entry name" value="WH_DNA-bd_sf"/>
</dbReference>
<dbReference type="Gene3D" id="3.40.640.10">
    <property type="entry name" value="Type I PLP-dependent aspartate aminotransferase-like (Major domain)"/>
    <property type="match status" value="1"/>
</dbReference>
<name>Q1JYI4_DESA6</name>
<evidence type="ECO:0000256" key="5">
    <source>
        <dbReference type="ARBA" id="ARBA00023163"/>
    </source>
</evidence>
<dbReference type="PANTHER" id="PTHR46577">
    <property type="entry name" value="HTH-TYPE TRANSCRIPTIONAL REGULATORY PROTEIN GABR"/>
    <property type="match status" value="1"/>
</dbReference>
<dbReference type="Pfam" id="PF00392">
    <property type="entry name" value="GntR"/>
    <property type="match status" value="1"/>
</dbReference>
<dbReference type="GO" id="GO:0003700">
    <property type="term" value="F:DNA-binding transcription factor activity"/>
    <property type="evidence" value="ECO:0007669"/>
    <property type="project" value="InterPro"/>
</dbReference>
<keyword evidence="2" id="KW-0663">Pyridoxal phosphate</keyword>
<dbReference type="PROSITE" id="PS50949">
    <property type="entry name" value="HTH_GNTR"/>
    <property type="match status" value="1"/>
</dbReference>
<gene>
    <name evidence="7" type="ORF">Dace_1191</name>
</gene>
<dbReference type="SUPFAM" id="SSF53383">
    <property type="entry name" value="PLP-dependent transferases"/>
    <property type="match status" value="1"/>
</dbReference>
<organism evidence="7 8">
    <name type="scientific">Desulfuromonas acetoxidans (strain DSM 684 / 11070)</name>
    <dbReference type="NCBI Taxonomy" id="281689"/>
    <lineage>
        <taxon>Bacteria</taxon>
        <taxon>Pseudomonadati</taxon>
        <taxon>Thermodesulfobacteriota</taxon>
        <taxon>Desulfuromonadia</taxon>
        <taxon>Desulfuromonadales</taxon>
        <taxon>Desulfuromonadaceae</taxon>
        <taxon>Desulfuromonas</taxon>
    </lineage>
</organism>
<evidence type="ECO:0000313" key="7">
    <source>
        <dbReference type="EMBL" id="EAT15222.1"/>
    </source>
</evidence>
<dbReference type="InterPro" id="IPR015421">
    <property type="entry name" value="PyrdxlP-dep_Trfase_major"/>
</dbReference>
<evidence type="ECO:0000256" key="3">
    <source>
        <dbReference type="ARBA" id="ARBA00023015"/>
    </source>
</evidence>
<dbReference type="GO" id="GO:0003677">
    <property type="term" value="F:DNA binding"/>
    <property type="evidence" value="ECO:0007669"/>
    <property type="project" value="UniProtKB-KW"/>
</dbReference>
<keyword evidence="8" id="KW-1185">Reference proteome</keyword>
<dbReference type="RefSeq" id="WP_006001145.1">
    <property type="nucleotide sequence ID" value="NZ_AAEW02000012.1"/>
</dbReference>
<dbReference type="EMBL" id="AAEW02000012">
    <property type="protein sequence ID" value="EAT15222.1"/>
    <property type="molecule type" value="Genomic_DNA"/>
</dbReference>
<accession>Q1JYI4</accession>
<reference evidence="7" key="1">
    <citation type="submission" date="2006-05" db="EMBL/GenBank/DDBJ databases">
        <title>Annotation of the draft genome assembly of Desulfuromonas acetoxidans DSM 684.</title>
        <authorList>
            <consortium name="US DOE Joint Genome Institute (JGI-ORNL)"/>
            <person name="Larimer F."/>
            <person name="Land M."/>
            <person name="Hauser L."/>
        </authorList>
    </citation>
    <scope>NUCLEOTIDE SEQUENCE [LARGE SCALE GENOMIC DNA]</scope>
    <source>
        <strain evidence="7">DSM 684</strain>
    </source>
</reference>
<proteinExistence type="inferred from homology"/>
<comment type="similarity">
    <text evidence="1">In the C-terminal section; belongs to the class-I pyridoxal-phosphate-dependent aminotransferase family.</text>
</comment>
<dbReference type="CDD" id="cd00609">
    <property type="entry name" value="AAT_like"/>
    <property type="match status" value="1"/>
</dbReference>
<keyword evidence="4" id="KW-0238">DNA-binding</keyword>
<comment type="caution">
    <text evidence="7">The sequence shown here is derived from an EMBL/GenBank/DDBJ whole genome shotgun (WGS) entry which is preliminary data.</text>
</comment>
<dbReference type="GO" id="GO:0030170">
    <property type="term" value="F:pyridoxal phosphate binding"/>
    <property type="evidence" value="ECO:0007669"/>
    <property type="project" value="InterPro"/>
</dbReference>
<dbReference type="InterPro" id="IPR051446">
    <property type="entry name" value="HTH_trans_reg/aminotransferase"/>
</dbReference>
<dbReference type="InterPro" id="IPR015424">
    <property type="entry name" value="PyrdxlP-dep_Trfase"/>
</dbReference>
<evidence type="ECO:0000313" key="8">
    <source>
        <dbReference type="Proteomes" id="UP000005695"/>
    </source>
</evidence>
<dbReference type="Pfam" id="PF00155">
    <property type="entry name" value="Aminotran_1_2"/>
    <property type="match status" value="1"/>
</dbReference>
<evidence type="ECO:0000256" key="2">
    <source>
        <dbReference type="ARBA" id="ARBA00022898"/>
    </source>
</evidence>
<dbReference type="SUPFAM" id="SSF46785">
    <property type="entry name" value="Winged helix' DNA-binding domain"/>
    <property type="match status" value="1"/>
</dbReference>
<dbReference type="Gene3D" id="1.10.10.10">
    <property type="entry name" value="Winged helix-like DNA-binding domain superfamily/Winged helix DNA-binding domain"/>
    <property type="match status" value="1"/>
</dbReference>
<dbReference type="SMART" id="SM00345">
    <property type="entry name" value="HTH_GNTR"/>
    <property type="match status" value="1"/>
</dbReference>
<dbReference type="InterPro" id="IPR004839">
    <property type="entry name" value="Aminotransferase_I/II_large"/>
</dbReference>
<dbReference type="Proteomes" id="UP000005695">
    <property type="component" value="Unassembled WGS sequence"/>
</dbReference>
<feature type="domain" description="HTH gntR-type" evidence="6">
    <location>
        <begin position="10"/>
        <end position="78"/>
    </location>
</feature>
<sequence length="476" mass="54364">MIYLNQNHKEPLYQQLYEQLKQKIIAGEWSQGKRLPAMRVLAKELCISRNTVENAYGQLCVEGYAVSKQGCGFIVQDIQETVLDRPYKTMARIANSGRQEQQAQPDCSSKKSANYKFDFQYGNLPSESFPRQIWRRLTAEALASFESENICAYGDKQGELALRRELIDYLHDSRGIVSTPDQVVLCNGLQDALGLICTLFSDDNRILAMEDPGYDFTRIVFQNHGYDIAPIPVTASGISLDDLQHSPAKMVYITPSHQFPTGCVMPINQRMELLRWAEQVDGVILEDDYDSELRYHTRPIPALQSIDRNGRVIYLGTFSKALSPALRTSYLILPQRLLAKYQTAFARYNPSVPWLQQQVMTRFMAQGHWEKHLRKMCLQNKRKHDVLVRTIREMMGERVKIHGAGGGLHLLVEVLDQTLQEDLIQKAAALQVKVYPTRQYWLQPEKAADSLIQLGFSGLEEEEVIEGVTLLCKAWF</sequence>
<keyword evidence="5" id="KW-0804">Transcription</keyword>
<keyword evidence="3" id="KW-0805">Transcription regulation</keyword>
<dbReference type="InterPro" id="IPR036388">
    <property type="entry name" value="WH-like_DNA-bd_sf"/>
</dbReference>
<dbReference type="InterPro" id="IPR000524">
    <property type="entry name" value="Tscrpt_reg_HTH_GntR"/>
</dbReference>
<dbReference type="AlphaFoldDB" id="Q1JYI4"/>
<dbReference type="CDD" id="cd07377">
    <property type="entry name" value="WHTH_GntR"/>
    <property type="match status" value="1"/>
</dbReference>
<evidence type="ECO:0000259" key="6">
    <source>
        <dbReference type="PROSITE" id="PS50949"/>
    </source>
</evidence>
<dbReference type="OrthoDB" id="9808770at2"/>
<reference evidence="7" key="2">
    <citation type="submission" date="2006-05" db="EMBL/GenBank/DDBJ databases">
        <title>Sequencing of the draft genome and assembly of Desulfuromonas acetoxidans DSM 684.</title>
        <authorList>
            <consortium name="US DOE Joint Genome Institute (JGI-PGF)"/>
            <person name="Copeland A."/>
            <person name="Lucas S."/>
            <person name="Lapidus A."/>
            <person name="Barry K."/>
            <person name="Detter J.C."/>
            <person name="Glavina del Rio T."/>
            <person name="Hammon N."/>
            <person name="Israni S."/>
            <person name="Dalin E."/>
            <person name="Tice H."/>
            <person name="Bruce D."/>
            <person name="Pitluck S."/>
            <person name="Richardson P."/>
        </authorList>
    </citation>
    <scope>NUCLEOTIDE SEQUENCE [LARGE SCALE GENOMIC DNA]</scope>
    <source>
        <strain evidence="7">DSM 684</strain>
    </source>
</reference>
<protein>
    <submittedName>
        <fullName evidence="7">Transcriptional regulator, GntR family</fullName>
    </submittedName>
</protein>
<dbReference type="PANTHER" id="PTHR46577:SF1">
    <property type="entry name" value="HTH-TYPE TRANSCRIPTIONAL REGULATORY PROTEIN GABR"/>
    <property type="match status" value="1"/>
</dbReference>
<evidence type="ECO:0000256" key="1">
    <source>
        <dbReference type="ARBA" id="ARBA00005384"/>
    </source>
</evidence>